<dbReference type="Proteomes" id="UP000235388">
    <property type="component" value="Unassembled WGS sequence"/>
</dbReference>
<dbReference type="EMBL" id="PGCJ01000383">
    <property type="protein sequence ID" value="PLW30268.1"/>
    <property type="molecule type" value="Genomic_DNA"/>
</dbReference>
<evidence type="ECO:0000313" key="1">
    <source>
        <dbReference type="EMBL" id="PLW30268.1"/>
    </source>
</evidence>
<reference evidence="1 2" key="1">
    <citation type="submission" date="2017-11" db="EMBL/GenBank/DDBJ databases">
        <title>De novo assembly and phasing of dikaryotic genomes from two isolates of Puccinia coronata f. sp. avenae, the causal agent of oat crown rust.</title>
        <authorList>
            <person name="Miller M.E."/>
            <person name="Zhang Y."/>
            <person name="Omidvar V."/>
            <person name="Sperschneider J."/>
            <person name="Schwessinger B."/>
            <person name="Raley C."/>
            <person name="Palmer J.M."/>
            <person name="Garnica D."/>
            <person name="Upadhyaya N."/>
            <person name="Rathjen J."/>
            <person name="Taylor J.M."/>
            <person name="Park R.F."/>
            <person name="Dodds P.N."/>
            <person name="Hirsch C.D."/>
            <person name="Kianian S.F."/>
            <person name="Figueroa M."/>
        </authorList>
    </citation>
    <scope>NUCLEOTIDE SEQUENCE [LARGE SCALE GENOMIC DNA]</scope>
    <source>
        <strain evidence="1">12NC29</strain>
    </source>
</reference>
<comment type="caution">
    <text evidence="1">The sequence shown here is derived from an EMBL/GenBank/DDBJ whole genome shotgun (WGS) entry which is preliminary data.</text>
</comment>
<keyword evidence="2" id="KW-1185">Reference proteome</keyword>
<name>A0A2N5TXT0_9BASI</name>
<gene>
    <name evidence="1" type="ORF">PCANC_23346</name>
</gene>
<dbReference type="OrthoDB" id="47059at2759"/>
<sequence>MNSTGAPAVAPAASTTTAAVDQDKVYYSREHLAGLHSHLELLSALTHLESVEYQ</sequence>
<evidence type="ECO:0000313" key="2">
    <source>
        <dbReference type="Proteomes" id="UP000235388"/>
    </source>
</evidence>
<accession>A0A2N5TXT0</accession>
<proteinExistence type="predicted"/>
<dbReference type="AlphaFoldDB" id="A0A2N5TXT0"/>
<feature type="non-terminal residue" evidence="1">
    <location>
        <position position="54"/>
    </location>
</feature>
<protein>
    <submittedName>
        <fullName evidence="1">Uncharacterized protein</fullName>
    </submittedName>
</protein>
<organism evidence="1 2">
    <name type="scientific">Puccinia coronata f. sp. avenae</name>
    <dbReference type="NCBI Taxonomy" id="200324"/>
    <lineage>
        <taxon>Eukaryota</taxon>
        <taxon>Fungi</taxon>
        <taxon>Dikarya</taxon>
        <taxon>Basidiomycota</taxon>
        <taxon>Pucciniomycotina</taxon>
        <taxon>Pucciniomycetes</taxon>
        <taxon>Pucciniales</taxon>
        <taxon>Pucciniaceae</taxon>
        <taxon>Puccinia</taxon>
    </lineage>
</organism>